<name>A0A384JP54_BOTFB</name>
<dbReference type="VEuPathDB" id="FungiDB:Bcin07g06270"/>
<reference evidence="2 3" key="3">
    <citation type="journal article" date="2017" name="Mol. Plant Pathol.">
        <title>A gapless genome sequence of the fungus Botrytis cinerea.</title>
        <authorList>
            <person name="Van Kan J.A."/>
            <person name="Stassen J.H."/>
            <person name="Mosbach A."/>
            <person name="Van Der Lee T.A."/>
            <person name="Faino L."/>
            <person name="Farmer A.D."/>
            <person name="Papasotiriou D.G."/>
            <person name="Zhou S."/>
            <person name="Seidl M.F."/>
            <person name="Cottam E."/>
            <person name="Edel D."/>
            <person name="Hahn M."/>
            <person name="Schwartz D.C."/>
            <person name="Dietrich R.A."/>
            <person name="Widdison S."/>
            <person name="Scalliet G."/>
        </authorList>
    </citation>
    <scope>NUCLEOTIDE SEQUENCE [LARGE SCALE GENOMIC DNA]</scope>
    <source>
        <strain evidence="2 3">B05.10</strain>
    </source>
</reference>
<dbReference type="EMBL" id="CP009811">
    <property type="protein sequence ID" value="ATZ52124.1"/>
    <property type="molecule type" value="Genomic_DNA"/>
</dbReference>
<gene>
    <name evidence="2" type="ORF">BCIN_07g06270</name>
</gene>
<dbReference type="RefSeq" id="XP_024550011.1">
    <property type="nucleotide sequence ID" value="XM_024694222.1"/>
</dbReference>
<accession>A0A384JP54</accession>
<dbReference type="AlphaFoldDB" id="A0A384JP54"/>
<feature type="region of interest" description="Disordered" evidence="1">
    <location>
        <begin position="119"/>
        <end position="171"/>
    </location>
</feature>
<protein>
    <submittedName>
        <fullName evidence="2">Uncharacterized protein</fullName>
    </submittedName>
</protein>
<dbReference type="KEGG" id="bfu:BCIN_07g06270"/>
<evidence type="ECO:0000256" key="1">
    <source>
        <dbReference type="SAM" id="MobiDB-lite"/>
    </source>
</evidence>
<dbReference type="Proteomes" id="UP000001798">
    <property type="component" value="Chromosome 7"/>
</dbReference>
<evidence type="ECO:0000313" key="3">
    <source>
        <dbReference type="Proteomes" id="UP000001798"/>
    </source>
</evidence>
<reference evidence="2 3" key="2">
    <citation type="journal article" date="2012" name="Eukaryot. Cell">
        <title>Genome update of Botrytis cinerea strains B05.10 and T4.</title>
        <authorList>
            <person name="Staats M."/>
            <person name="van Kan J.A."/>
        </authorList>
    </citation>
    <scope>NUCLEOTIDE SEQUENCE [LARGE SCALE GENOMIC DNA]</scope>
    <source>
        <strain evidence="2 3">B05.10</strain>
    </source>
</reference>
<sequence>MTSAGFNGKPDWQRLERGNVYLWTNDEDKVLWNESMKLAGGGIPETLKKEDCEKLVAAFNGEQRRHRQNDTWPPRSVNASVVQRRYRKLSAIAKAHGGDPFWEGHNGYKPARIPIIPGTERGVARDINRGDNQYDNSFEESMDSRNYPMEPPVDAPFAKTYSEEQYQQGDR</sequence>
<reference evidence="2 3" key="1">
    <citation type="journal article" date="2011" name="PLoS Genet.">
        <title>Genomic analysis of the necrotrophic fungal pathogens Sclerotinia sclerotiorum and Botrytis cinerea.</title>
        <authorList>
            <person name="Amselem J."/>
            <person name="Cuomo C.A."/>
            <person name="van Kan J.A."/>
            <person name="Viaud M."/>
            <person name="Benito E.P."/>
            <person name="Couloux A."/>
            <person name="Coutinho P.M."/>
            <person name="de Vries R.P."/>
            <person name="Dyer P.S."/>
            <person name="Fillinger S."/>
            <person name="Fournier E."/>
            <person name="Gout L."/>
            <person name="Hahn M."/>
            <person name="Kohn L."/>
            <person name="Lapalu N."/>
            <person name="Plummer K.M."/>
            <person name="Pradier J.M."/>
            <person name="Quevillon E."/>
            <person name="Sharon A."/>
            <person name="Simon A."/>
            <person name="ten Have A."/>
            <person name="Tudzynski B."/>
            <person name="Tudzynski P."/>
            <person name="Wincker P."/>
            <person name="Andrew M."/>
            <person name="Anthouard V."/>
            <person name="Beever R.E."/>
            <person name="Beffa R."/>
            <person name="Benoit I."/>
            <person name="Bouzid O."/>
            <person name="Brault B."/>
            <person name="Chen Z."/>
            <person name="Choquer M."/>
            <person name="Collemare J."/>
            <person name="Cotton P."/>
            <person name="Danchin E.G."/>
            <person name="Da Silva C."/>
            <person name="Gautier A."/>
            <person name="Giraud C."/>
            <person name="Giraud T."/>
            <person name="Gonzalez C."/>
            <person name="Grossetete S."/>
            <person name="Guldener U."/>
            <person name="Henrissat B."/>
            <person name="Howlett B.J."/>
            <person name="Kodira C."/>
            <person name="Kretschmer M."/>
            <person name="Lappartient A."/>
            <person name="Leroch M."/>
            <person name="Levis C."/>
            <person name="Mauceli E."/>
            <person name="Neuveglise C."/>
            <person name="Oeser B."/>
            <person name="Pearson M."/>
            <person name="Poulain J."/>
            <person name="Poussereau N."/>
            <person name="Quesneville H."/>
            <person name="Rascle C."/>
            <person name="Schumacher J."/>
            <person name="Segurens B."/>
            <person name="Sexton A."/>
            <person name="Silva E."/>
            <person name="Sirven C."/>
            <person name="Soanes D.M."/>
            <person name="Talbot N.J."/>
            <person name="Templeton M."/>
            <person name="Yandava C."/>
            <person name="Yarden O."/>
            <person name="Zeng Q."/>
            <person name="Rollins J.A."/>
            <person name="Lebrun M.H."/>
            <person name="Dickman M."/>
        </authorList>
    </citation>
    <scope>NUCLEOTIDE SEQUENCE [LARGE SCALE GENOMIC DNA]</scope>
    <source>
        <strain evidence="2 3">B05.10</strain>
    </source>
</reference>
<dbReference type="GeneID" id="36394349"/>
<evidence type="ECO:0000313" key="2">
    <source>
        <dbReference type="EMBL" id="ATZ52124.1"/>
    </source>
</evidence>
<proteinExistence type="predicted"/>
<organism evidence="2 3">
    <name type="scientific">Botryotinia fuckeliana (strain B05.10)</name>
    <name type="common">Noble rot fungus</name>
    <name type="synonym">Botrytis cinerea</name>
    <dbReference type="NCBI Taxonomy" id="332648"/>
    <lineage>
        <taxon>Eukaryota</taxon>
        <taxon>Fungi</taxon>
        <taxon>Dikarya</taxon>
        <taxon>Ascomycota</taxon>
        <taxon>Pezizomycotina</taxon>
        <taxon>Leotiomycetes</taxon>
        <taxon>Helotiales</taxon>
        <taxon>Sclerotiniaceae</taxon>
        <taxon>Botrytis</taxon>
    </lineage>
</organism>
<dbReference type="OrthoDB" id="3521855at2759"/>
<keyword evidence="3" id="KW-1185">Reference proteome</keyword>